<protein>
    <submittedName>
        <fullName evidence="2">Uncharacterized protein</fullName>
    </submittedName>
</protein>
<dbReference type="Proteomes" id="UP000822688">
    <property type="component" value="Chromosome 2"/>
</dbReference>
<feature type="region of interest" description="Disordered" evidence="1">
    <location>
        <begin position="40"/>
        <end position="231"/>
    </location>
</feature>
<feature type="region of interest" description="Disordered" evidence="1">
    <location>
        <begin position="275"/>
        <end position="300"/>
    </location>
</feature>
<feature type="compositionally biased region" description="Basic residues" evidence="1">
    <location>
        <begin position="992"/>
        <end position="1008"/>
    </location>
</feature>
<accession>A0A8T0J1G4</accession>
<feature type="compositionally biased region" description="Basic and acidic residues" evidence="1">
    <location>
        <begin position="291"/>
        <end position="300"/>
    </location>
</feature>
<dbReference type="EMBL" id="CM026422">
    <property type="protein sequence ID" value="KAG0588856.1"/>
    <property type="molecule type" value="Genomic_DNA"/>
</dbReference>
<comment type="caution">
    <text evidence="2">The sequence shown here is derived from an EMBL/GenBank/DDBJ whole genome shotgun (WGS) entry which is preliminary data.</text>
</comment>
<feature type="compositionally biased region" description="Low complexity" evidence="1">
    <location>
        <begin position="1047"/>
        <end position="1056"/>
    </location>
</feature>
<reference evidence="2" key="1">
    <citation type="submission" date="2020-06" db="EMBL/GenBank/DDBJ databases">
        <title>WGS assembly of Ceratodon purpureus strain R40.</title>
        <authorList>
            <person name="Carey S.B."/>
            <person name="Jenkins J."/>
            <person name="Shu S."/>
            <person name="Lovell J.T."/>
            <person name="Sreedasyam A."/>
            <person name="Maumus F."/>
            <person name="Tiley G.P."/>
            <person name="Fernandez-Pozo N."/>
            <person name="Barry K."/>
            <person name="Chen C."/>
            <person name="Wang M."/>
            <person name="Lipzen A."/>
            <person name="Daum C."/>
            <person name="Saski C.A."/>
            <person name="Payton A.C."/>
            <person name="Mcbreen J.C."/>
            <person name="Conrad R.E."/>
            <person name="Kollar L.M."/>
            <person name="Olsson S."/>
            <person name="Huttunen S."/>
            <person name="Landis J.B."/>
            <person name="Wickett N.J."/>
            <person name="Johnson M.G."/>
            <person name="Rensing S.A."/>
            <person name="Grimwood J."/>
            <person name="Schmutz J."/>
            <person name="Mcdaniel S.F."/>
        </authorList>
    </citation>
    <scope>NUCLEOTIDE SEQUENCE</scope>
    <source>
        <strain evidence="2">R40</strain>
    </source>
</reference>
<feature type="compositionally biased region" description="Basic and acidic residues" evidence="1">
    <location>
        <begin position="139"/>
        <end position="198"/>
    </location>
</feature>
<evidence type="ECO:0000313" key="3">
    <source>
        <dbReference type="Proteomes" id="UP000822688"/>
    </source>
</evidence>
<feature type="compositionally biased region" description="Basic and acidic residues" evidence="1">
    <location>
        <begin position="212"/>
        <end position="231"/>
    </location>
</feature>
<evidence type="ECO:0000313" key="2">
    <source>
        <dbReference type="EMBL" id="KAG0588856.1"/>
    </source>
</evidence>
<evidence type="ECO:0000256" key="1">
    <source>
        <dbReference type="SAM" id="MobiDB-lite"/>
    </source>
</evidence>
<gene>
    <name evidence="2" type="ORF">KC19_2G274300</name>
</gene>
<dbReference type="AlphaFoldDB" id="A0A8T0J1G4"/>
<name>A0A8T0J1G4_CERPU</name>
<dbReference type="EMBL" id="CM026422">
    <property type="protein sequence ID" value="KAG0588857.1"/>
    <property type="molecule type" value="Genomic_DNA"/>
</dbReference>
<organism evidence="2 3">
    <name type="scientific">Ceratodon purpureus</name>
    <name type="common">Fire moss</name>
    <name type="synonym">Dicranum purpureum</name>
    <dbReference type="NCBI Taxonomy" id="3225"/>
    <lineage>
        <taxon>Eukaryota</taxon>
        <taxon>Viridiplantae</taxon>
        <taxon>Streptophyta</taxon>
        <taxon>Embryophyta</taxon>
        <taxon>Bryophyta</taxon>
        <taxon>Bryophytina</taxon>
        <taxon>Bryopsida</taxon>
        <taxon>Dicranidae</taxon>
        <taxon>Pseudoditrichales</taxon>
        <taxon>Ditrichaceae</taxon>
        <taxon>Ceratodon</taxon>
    </lineage>
</organism>
<feature type="compositionally biased region" description="Polar residues" evidence="1">
    <location>
        <begin position="118"/>
        <end position="128"/>
    </location>
</feature>
<sequence length="1076" mass="115207">MGNPTTACTVQVPMTLSKRRHRQSLSLQLEQVGQLGSINTCEKKKSASLESSPRVTEEKSIASFLSGKQVPSRKPSSLSGSEDYVEGTDLARGISTTEDKKTTSFNPFRGHRRAGSGSIISSCKSLESTPRGKGGSLSFRKEAGGSSSFRKEGGGSLSFRKEGGGSSFRKEGGGSSFRKEGGGSFRKEAGGPSFRREGGGSSFRTEGGGSSFRKEGGGSSFRKDGGGSSFRKDKSAIAKIAASLFHSPTKLERSMSMSRLAQKAIPEEVVSLRQKFQRSSDDIFPQTTELGGDKESGSDTLVKDMEESSARPMISNTSLQQHESVIGIKNRLNGQGEAEFFSTTAINDSQPFSGDASGLPSVGSEVFVNAAERVSSNLSEASLIGTSNDDLLHSDYNPYGWTKNFSLSNVTRTSALPSSSEKYCSPLALSECNSESSTEASPKEPPSIGSQSSRLAWVDEDQPCTFLETSILSSTGGHSLGSFHSETEKISLPIEADISEENLEKGIAADDLRSLLFVTEKVTEEELTEAAVLSSLMSEEYLTSPVFMLSEKSQQNLLTSPLEKHTPIFSPSTRSETGLTRSPCNSDACLKKCMSFEPVARDKSKAESDRKAAKLRKRRRSVSASGIGAMLLKVVRVSDSGPIITRRLPKVGPEVISGADALRAREYVLQKTAQISMGRASESSSPASSRLAACQCESENAVKLTHPKFVDAENGPEDDCVELVQHSKEAREGVDGTGCEEDSTCENRHQNQRTILERHVEVIPGHLPDSENTNSGISDCRREGTAPTVPGKVERVNSNLQRQIKSALVSASANTQLAGLAENVDERSGGKPKKKSCSRGRSNSYNFDTLTECPQMENSKQAALSILDANVAISRERSRSFVSRLQAPSAMASVDIFRLAPSSISILANPSFSSSHQDRLWEEQAEAYSSGGRGTPGREDEPAAANVFLHSPSPGAPISSDDHQVPSASASLRRGLIDSSAGTASSLSGEKGRHKKKGQGKKRGRPHTPLRSLLADDLHSKSSGSTTRASPEGGHFLQHIMSRIRGSSSKSLSSKSPDTTSKRRNTWSSCICFSSK</sequence>
<proteinExistence type="predicted"/>
<feature type="region of interest" description="Disordered" evidence="1">
    <location>
        <begin position="822"/>
        <end position="844"/>
    </location>
</feature>
<keyword evidence="3" id="KW-1185">Reference proteome</keyword>
<feature type="region of interest" description="Disordered" evidence="1">
    <location>
        <begin position="729"/>
        <end position="749"/>
    </location>
</feature>
<feature type="region of interest" description="Disordered" evidence="1">
    <location>
        <begin position="947"/>
        <end position="1065"/>
    </location>
</feature>
<feature type="region of interest" description="Disordered" evidence="1">
    <location>
        <begin position="765"/>
        <end position="791"/>
    </location>
</feature>